<dbReference type="EMBL" id="JAGIOL010000001">
    <property type="protein sequence ID" value="MBP2436776.1"/>
    <property type="molecule type" value="Genomic_DNA"/>
</dbReference>
<dbReference type="SUPFAM" id="SSF46785">
    <property type="entry name" value="Winged helix' DNA-binding domain"/>
    <property type="match status" value="1"/>
</dbReference>
<dbReference type="InterPro" id="IPR036388">
    <property type="entry name" value="WH-like_DNA-bd_sf"/>
</dbReference>
<sequence length="202" mass="21901">MILGLLLGGPLSLYDLHKRFTAGMAQFYSGSIGGIRRALTQLVAAGWATVEDAEDGRRGKREYTITPEGKQAWREWMQAPLPPSSDSETMILAKVFLLGWLPEDERVVTIQALHDRVSEDAKDIDALLQSVDSNDIAADERDVFDFQRATLEYGAHAHRLLGDWLAALETPGSVGAAAARASVQQNSSSSAAVADSMQTASR</sequence>
<evidence type="ECO:0000313" key="3">
    <source>
        <dbReference type="Proteomes" id="UP001519362"/>
    </source>
</evidence>
<keyword evidence="3" id="KW-1185">Reference proteome</keyword>
<dbReference type="RefSeq" id="WP_165135554.1">
    <property type="nucleotide sequence ID" value="NZ_CP049253.1"/>
</dbReference>
<dbReference type="Gene3D" id="1.10.10.10">
    <property type="entry name" value="Winged helix-like DNA-binding domain superfamily/Winged helix DNA-binding domain"/>
    <property type="match status" value="1"/>
</dbReference>
<evidence type="ECO:0000256" key="1">
    <source>
        <dbReference type="SAM" id="MobiDB-lite"/>
    </source>
</evidence>
<evidence type="ECO:0000313" key="2">
    <source>
        <dbReference type="EMBL" id="MBP2436776.1"/>
    </source>
</evidence>
<organism evidence="2 3">
    <name type="scientific">Microbacterium amylolyticum</name>
    <dbReference type="NCBI Taxonomy" id="936337"/>
    <lineage>
        <taxon>Bacteria</taxon>
        <taxon>Bacillati</taxon>
        <taxon>Actinomycetota</taxon>
        <taxon>Actinomycetes</taxon>
        <taxon>Micrococcales</taxon>
        <taxon>Microbacteriaceae</taxon>
        <taxon>Microbacterium</taxon>
    </lineage>
</organism>
<dbReference type="PANTHER" id="PTHR43252">
    <property type="entry name" value="TRANSCRIPTIONAL REGULATOR YQJI"/>
    <property type="match status" value="1"/>
</dbReference>
<protein>
    <submittedName>
        <fullName evidence="2">DNA-binding PadR family transcriptional regulator</fullName>
    </submittedName>
</protein>
<proteinExistence type="predicted"/>
<dbReference type="InterPro" id="IPR036390">
    <property type="entry name" value="WH_DNA-bd_sf"/>
</dbReference>
<dbReference type="GO" id="GO:0003677">
    <property type="term" value="F:DNA binding"/>
    <property type="evidence" value="ECO:0007669"/>
    <property type="project" value="UniProtKB-KW"/>
</dbReference>
<feature type="region of interest" description="Disordered" evidence="1">
    <location>
        <begin position="181"/>
        <end position="202"/>
    </location>
</feature>
<gene>
    <name evidence="2" type="ORF">JOF34_001362</name>
</gene>
<name>A0ABS4ZHM4_9MICO</name>
<keyword evidence="2" id="KW-0238">DNA-binding</keyword>
<accession>A0ABS4ZHM4</accession>
<dbReference type="Proteomes" id="UP001519362">
    <property type="component" value="Unassembled WGS sequence"/>
</dbReference>
<reference evidence="2 3" key="1">
    <citation type="submission" date="2021-03" db="EMBL/GenBank/DDBJ databases">
        <title>Sequencing the genomes of 1000 actinobacteria strains.</title>
        <authorList>
            <person name="Klenk H.-P."/>
        </authorList>
    </citation>
    <scope>NUCLEOTIDE SEQUENCE [LARGE SCALE GENOMIC DNA]</scope>
    <source>
        <strain evidence="2 3">DSM 24221</strain>
    </source>
</reference>
<comment type="caution">
    <text evidence="2">The sequence shown here is derived from an EMBL/GenBank/DDBJ whole genome shotgun (WGS) entry which is preliminary data.</text>
</comment>
<dbReference type="PANTHER" id="PTHR43252:SF6">
    <property type="entry name" value="NEGATIVE TRANSCRIPTION REGULATOR PADR"/>
    <property type="match status" value="1"/>
</dbReference>